<dbReference type="AntiFam" id="ANF00178">
    <property type="entry name" value="Shadow ORF (opposite dhbF)"/>
</dbReference>
<dbReference type="Proteomes" id="UP000431401">
    <property type="component" value="Unassembled WGS sequence"/>
</dbReference>
<sequence>MIGIQRHIRTTGRRHRIHPHDQIQRTPHPQRHQRFRPHILPDQPPRQPPHPPRELGIGQTRPLERDRERLRTPRHLRLEQRHQGRGGVVGHRRQRRVQREFGVVPLLQHERVFELVEQRQIADAFGRIGGDRVQYAQESLGEDGRVVVVEKICGVGEFGRHPDAVGLAQRQLQIELGGRLVEVEGGDRETRQFQGGAAEVLERQHHLEQRMPRLRPGRVEHLHQPLERHVRVRERLEVVLAHLREQFGETGAGIDPGAQHQGVDEHADEVVEGAVTAARDGDADRDVVGAGQSRQQSGESAVHHHEQRGAVRVPDPVERFDQVGGDLEPVGPGVISGDGGPRPGGQPQLVRQSGQRVLPVGQLLRDQRAPVILGSEDIPLPQCVIRVLHGQRRPARFGAGAAGDVRGHQIPHQRRHRETVGGDVVHDHDQYVFGRVEPVQPQPGRGLLGDIETAAGEFVERRQQFGTGEFDDVRLRDGTAGRQHLLVGDPVVRRVDRAQRLVPGHHVGDRGAQRGEIQSAGEPYRCRNVVGGRGGRAARPYGGRAVRPCRGRPRRGGIAEIGVEAVEEPHPLLRQRQRRVLRSRTRREHLPRDGALVRFDPGGQSGRRGRLEHGPDTDLGAQRGRQPRDQLRCDQRVSAELEEVVVDAHPCGAEQFREDARDDLLDRRGRRAVSAHGEHRRRQRLPVELAGGVQRELVEDDDPGRNHVGRK</sequence>
<organism evidence="2 3">
    <name type="scientific">Nocardia aurantia</name>
    <dbReference type="NCBI Taxonomy" id="2585199"/>
    <lineage>
        <taxon>Bacteria</taxon>
        <taxon>Bacillati</taxon>
        <taxon>Actinomycetota</taxon>
        <taxon>Actinomycetes</taxon>
        <taxon>Mycobacteriales</taxon>
        <taxon>Nocardiaceae</taxon>
        <taxon>Nocardia</taxon>
    </lineage>
</organism>
<feature type="region of interest" description="Disordered" evidence="1">
    <location>
        <begin position="280"/>
        <end position="309"/>
    </location>
</feature>
<reference evidence="2 3" key="1">
    <citation type="submission" date="2019-10" db="EMBL/GenBank/DDBJ databases">
        <title>Nocardia macrotermitis sp. nov. and Nocardia aurantia sp. nov., isolated from the gut of fungus growing-termite Macrotermes natalensis.</title>
        <authorList>
            <person name="Benndorf R."/>
            <person name="Schwitalla J."/>
            <person name="Martin K."/>
            <person name="De Beer W."/>
            <person name="Kaster A.-K."/>
            <person name="Vollmers J."/>
            <person name="Poulsen M."/>
            <person name="Beemelmanns C."/>
        </authorList>
    </citation>
    <scope>NUCLEOTIDE SEQUENCE [LARGE SCALE GENOMIC DNA]</scope>
    <source>
        <strain evidence="2 3">RB56</strain>
    </source>
</reference>
<comment type="caution">
    <text evidence="2">The sequence shown here is derived from an EMBL/GenBank/DDBJ whole genome shotgun (WGS) entry which is preliminary data.</text>
</comment>
<gene>
    <name evidence="2" type="ORF">NRB56_76410</name>
</gene>
<dbReference type="EMBL" id="WEGI01000034">
    <property type="protein sequence ID" value="MQY32027.1"/>
    <property type="molecule type" value="Genomic_DNA"/>
</dbReference>
<feature type="region of interest" description="Disordered" evidence="1">
    <location>
        <begin position="671"/>
        <end position="711"/>
    </location>
</feature>
<feature type="compositionally biased region" description="Basic residues" evidence="1">
    <location>
        <begin position="671"/>
        <end position="684"/>
    </location>
</feature>
<evidence type="ECO:0000256" key="1">
    <source>
        <dbReference type="SAM" id="MobiDB-lite"/>
    </source>
</evidence>
<dbReference type="AlphaFoldDB" id="A0A7K0E2U0"/>
<accession>A0A7K0E2U0</accession>
<feature type="compositionally biased region" description="Basic residues" evidence="1">
    <location>
        <begin position="1"/>
        <end position="18"/>
    </location>
</feature>
<protein>
    <submittedName>
        <fullName evidence="2">Uncharacterized protein</fullName>
    </submittedName>
</protein>
<keyword evidence="3" id="KW-1185">Reference proteome</keyword>
<evidence type="ECO:0000313" key="3">
    <source>
        <dbReference type="Proteomes" id="UP000431401"/>
    </source>
</evidence>
<proteinExistence type="predicted"/>
<feature type="region of interest" description="Disordered" evidence="1">
    <location>
        <begin position="399"/>
        <end position="419"/>
    </location>
</feature>
<feature type="region of interest" description="Disordered" evidence="1">
    <location>
        <begin position="595"/>
        <end position="631"/>
    </location>
</feature>
<feature type="compositionally biased region" description="Basic residues" evidence="1">
    <location>
        <begin position="28"/>
        <end position="37"/>
    </location>
</feature>
<feature type="region of interest" description="Disordered" evidence="1">
    <location>
        <begin position="1"/>
        <end position="70"/>
    </location>
</feature>
<name>A0A7K0E2U0_9NOCA</name>
<evidence type="ECO:0000313" key="2">
    <source>
        <dbReference type="EMBL" id="MQY32027.1"/>
    </source>
</evidence>